<feature type="compositionally biased region" description="Acidic residues" evidence="1">
    <location>
        <begin position="119"/>
        <end position="128"/>
    </location>
</feature>
<comment type="caution">
    <text evidence="4">The sequence shown here is derived from an EMBL/GenBank/DDBJ whole genome shotgun (WGS) entry which is preliminary data.</text>
</comment>
<reference evidence="5" key="1">
    <citation type="journal article" date="2023" name="Commun. Biol.">
        <title>Genome analysis of Parmales, the sister group of diatoms, reveals the evolutionary specialization of diatoms from phago-mixotrophs to photoautotrophs.</title>
        <authorList>
            <person name="Ban H."/>
            <person name="Sato S."/>
            <person name="Yoshikawa S."/>
            <person name="Yamada K."/>
            <person name="Nakamura Y."/>
            <person name="Ichinomiya M."/>
            <person name="Sato N."/>
            <person name="Blanc-Mathieu R."/>
            <person name="Endo H."/>
            <person name="Kuwata A."/>
            <person name="Ogata H."/>
        </authorList>
    </citation>
    <scope>NUCLEOTIDE SEQUENCE [LARGE SCALE GENOMIC DNA]</scope>
    <source>
        <strain evidence="5">NIES 3699</strain>
    </source>
</reference>
<dbReference type="EMBL" id="BRXX01000040">
    <property type="protein sequence ID" value="GMH84685.1"/>
    <property type="molecule type" value="Genomic_DNA"/>
</dbReference>
<dbReference type="Proteomes" id="UP001165160">
    <property type="component" value="Unassembled WGS sequence"/>
</dbReference>
<dbReference type="PANTHER" id="PTHR31303:SF1">
    <property type="entry name" value="CTP-DEPENDENT DIACYLGLYCEROL KINASE 1"/>
    <property type="match status" value="1"/>
</dbReference>
<dbReference type="AlphaFoldDB" id="A0A9W7BEH8"/>
<dbReference type="InterPro" id="IPR037997">
    <property type="entry name" value="Dgk1-like"/>
</dbReference>
<dbReference type="GO" id="GO:0004143">
    <property type="term" value="F:ATP-dependent diacylglycerol kinase activity"/>
    <property type="evidence" value="ECO:0007669"/>
    <property type="project" value="InterPro"/>
</dbReference>
<feature type="compositionally biased region" description="Low complexity" evidence="1">
    <location>
        <begin position="99"/>
        <end position="113"/>
    </location>
</feature>
<feature type="transmembrane region" description="Helical" evidence="2">
    <location>
        <begin position="233"/>
        <end position="260"/>
    </location>
</feature>
<feature type="transmembrane region" description="Helical" evidence="2">
    <location>
        <begin position="371"/>
        <end position="393"/>
    </location>
</feature>
<keyword evidence="5" id="KW-1185">Reference proteome</keyword>
<proteinExistence type="predicted"/>
<evidence type="ECO:0000313" key="4">
    <source>
        <dbReference type="EMBL" id="GMH84685.1"/>
    </source>
</evidence>
<evidence type="ECO:0000313" key="5">
    <source>
        <dbReference type="Proteomes" id="UP001165160"/>
    </source>
</evidence>
<protein>
    <recommendedName>
        <fullName evidence="6">Phosphatidate cytidylyltransferase</fullName>
    </recommendedName>
</protein>
<keyword evidence="3" id="KW-0732">Signal</keyword>
<dbReference type="PANTHER" id="PTHR31303">
    <property type="entry name" value="CTP-DEPENDENT DIACYLGLYCEROL KINASE 1"/>
    <property type="match status" value="1"/>
</dbReference>
<feature type="transmembrane region" description="Helical" evidence="2">
    <location>
        <begin position="323"/>
        <end position="344"/>
    </location>
</feature>
<sequence>MRTLSLLSQLAFLSLLTYVSSKSSARTISLHNVLQAVSSVSSQPPLSLESSKLPPSPPFFLPRGGPRGGYASSQTPSQTSSSGSSDDETPRSDSLNEPSLSSQLDSDIDSQVSPTSSDALEDDEETTDVTDKEEFFSDNVDMKKMSNKLAPRNSVHFSRKFVHFSTGLTMAGLYQLVPKNIFIGVGTFCSVGLCTVEVLRYKKGFRWLNRIFYKCFGGVLRKHEMDGKFTGTFYYFAGVTVTAYLFPPSAAVLGIAQLAIADPTASYFGRKTKDVYWSRIEGGMGGLGRNKGILGFLGGAAMCIPFNYALLRAAVWSGPRPTTAVLLVASTLVGMAGAFADLAVPTPTLSVPKNAKVLGVKIPPFHIDDNFVVPIFTAFAVLRIFEIMALPGLKLAPKIIW</sequence>
<feature type="transmembrane region" description="Helical" evidence="2">
    <location>
        <begin position="181"/>
        <end position="201"/>
    </location>
</feature>
<feature type="compositionally biased region" description="Low complexity" evidence="1">
    <location>
        <begin position="43"/>
        <end position="53"/>
    </location>
</feature>
<accession>A0A9W7BEH8</accession>
<keyword evidence="2" id="KW-0812">Transmembrane</keyword>
<evidence type="ECO:0000256" key="2">
    <source>
        <dbReference type="SAM" id="Phobius"/>
    </source>
</evidence>
<dbReference type="GO" id="GO:0005789">
    <property type="term" value="C:endoplasmic reticulum membrane"/>
    <property type="evidence" value="ECO:0007669"/>
    <property type="project" value="TreeGrafter"/>
</dbReference>
<feature type="region of interest" description="Disordered" evidence="1">
    <location>
        <begin position="43"/>
        <end position="132"/>
    </location>
</feature>
<keyword evidence="2" id="KW-0472">Membrane</keyword>
<feature type="signal peptide" evidence="3">
    <location>
        <begin position="1"/>
        <end position="21"/>
    </location>
</feature>
<evidence type="ECO:0000256" key="3">
    <source>
        <dbReference type="SAM" id="SignalP"/>
    </source>
</evidence>
<evidence type="ECO:0008006" key="6">
    <source>
        <dbReference type="Google" id="ProtNLM"/>
    </source>
</evidence>
<name>A0A9W7BEH8_9STRA</name>
<feature type="transmembrane region" description="Helical" evidence="2">
    <location>
        <begin position="293"/>
        <end position="311"/>
    </location>
</feature>
<keyword evidence="2" id="KW-1133">Transmembrane helix</keyword>
<dbReference type="GO" id="GO:0006654">
    <property type="term" value="P:phosphatidic acid biosynthetic process"/>
    <property type="evidence" value="ECO:0007669"/>
    <property type="project" value="TreeGrafter"/>
</dbReference>
<gene>
    <name evidence="4" type="ORF">TrVE_jg5606</name>
</gene>
<evidence type="ECO:0000256" key="1">
    <source>
        <dbReference type="SAM" id="MobiDB-lite"/>
    </source>
</evidence>
<feature type="compositionally biased region" description="Low complexity" evidence="1">
    <location>
        <begin position="72"/>
        <end position="84"/>
    </location>
</feature>
<feature type="chain" id="PRO_5040922485" description="Phosphatidate cytidylyltransferase" evidence="3">
    <location>
        <begin position="22"/>
        <end position="401"/>
    </location>
</feature>
<organism evidence="4 5">
    <name type="scientific">Triparma verrucosa</name>
    <dbReference type="NCBI Taxonomy" id="1606542"/>
    <lineage>
        <taxon>Eukaryota</taxon>
        <taxon>Sar</taxon>
        <taxon>Stramenopiles</taxon>
        <taxon>Ochrophyta</taxon>
        <taxon>Bolidophyceae</taxon>
        <taxon>Parmales</taxon>
        <taxon>Triparmaceae</taxon>
        <taxon>Triparma</taxon>
    </lineage>
</organism>